<dbReference type="PROSITE" id="PS50262">
    <property type="entry name" value="G_PROTEIN_RECEP_F1_2"/>
    <property type="match status" value="1"/>
</dbReference>
<keyword evidence="6 10" id="KW-0472">Membrane</keyword>
<protein>
    <submittedName>
        <fullName evidence="14">Trace amine-associated receptor 1-like</fullName>
    </submittedName>
    <submittedName>
        <fullName evidence="12">Trace amine-associated receptor 14718.TAAR353</fullName>
    </submittedName>
</protein>
<feature type="transmembrane region" description="Helical" evidence="10">
    <location>
        <begin position="109"/>
        <end position="127"/>
    </location>
</feature>
<keyword evidence="2" id="KW-1003">Cell membrane</keyword>
<dbReference type="Proteomes" id="UP001318040">
    <property type="component" value="Chromosome 21"/>
</dbReference>
<evidence type="ECO:0000256" key="6">
    <source>
        <dbReference type="ARBA" id="ARBA00023136"/>
    </source>
</evidence>
<feature type="transmembrane region" description="Helical" evidence="10">
    <location>
        <begin position="270"/>
        <end position="291"/>
    </location>
</feature>
<feature type="domain" description="G-protein coupled receptors family 1 profile" evidence="11">
    <location>
        <begin position="48"/>
        <end position="319"/>
    </location>
</feature>
<dbReference type="EMBL" id="MH037337">
    <property type="protein sequence ID" value="AZK36068.1"/>
    <property type="molecule type" value="Genomic_DNA"/>
</dbReference>
<evidence type="ECO:0000256" key="8">
    <source>
        <dbReference type="ARBA" id="ARBA00023224"/>
    </source>
</evidence>
<comment type="subcellular location">
    <subcellularLocation>
        <location evidence="1">Cell membrane</location>
        <topology evidence="1">Multi-pass membrane protein</topology>
    </subcellularLocation>
</comment>
<dbReference type="PANTHER" id="PTHR24249">
    <property type="entry name" value="HISTAMINE RECEPTOR-RELATED G-PROTEIN COUPLED RECEPTOR"/>
    <property type="match status" value="1"/>
</dbReference>
<evidence type="ECO:0000313" key="13">
    <source>
        <dbReference type="Proteomes" id="UP001318040"/>
    </source>
</evidence>
<dbReference type="PRINTS" id="PR01102">
    <property type="entry name" value="5HT6RECEPTR"/>
</dbReference>
<reference evidence="14" key="2">
    <citation type="submission" date="2025-04" db="UniProtKB">
        <authorList>
            <consortium name="RefSeq"/>
        </authorList>
    </citation>
    <scope>IDENTIFICATION</scope>
    <source>
        <tissue evidence="14">Sperm</tissue>
    </source>
</reference>
<dbReference type="PRINTS" id="PR00237">
    <property type="entry name" value="GPCRRHODOPSN"/>
</dbReference>
<evidence type="ECO:0000256" key="9">
    <source>
        <dbReference type="RuleBase" id="RU000688"/>
    </source>
</evidence>
<name>A0A678XJ98_PETMA</name>
<evidence type="ECO:0000313" key="14">
    <source>
        <dbReference type="RefSeq" id="XP_032814078.1"/>
    </source>
</evidence>
<dbReference type="GO" id="GO:0005886">
    <property type="term" value="C:plasma membrane"/>
    <property type="evidence" value="ECO:0007669"/>
    <property type="project" value="UniProtKB-SubCell"/>
</dbReference>
<evidence type="ECO:0000256" key="1">
    <source>
        <dbReference type="ARBA" id="ARBA00004651"/>
    </source>
</evidence>
<keyword evidence="7 9" id="KW-0675">Receptor</keyword>
<evidence type="ECO:0000256" key="7">
    <source>
        <dbReference type="ARBA" id="ARBA00023170"/>
    </source>
</evidence>
<feature type="transmembrane region" description="Helical" evidence="10">
    <location>
        <begin position="303"/>
        <end position="322"/>
    </location>
</feature>
<proteinExistence type="inferred from homology"/>
<feature type="transmembrane region" description="Helical" evidence="10">
    <location>
        <begin position="195"/>
        <end position="217"/>
    </location>
</feature>
<dbReference type="GO" id="GO:0001594">
    <property type="term" value="F:trace-amine receptor activity"/>
    <property type="evidence" value="ECO:0007669"/>
    <property type="project" value="TreeGrafter"/>
</dbReference>
<feature type="transmembrane region" description="Helical" evidence="10">
    <location>
        <begin position="148"/>
        <end position="168"/>
    </location>
</feature>
<accession>A0A678XJ98</accession>
<sequence>MENRTVGPYDHCINSFYHLNCSTPTLSVPERTAALSAITTLILATILGNLLIITSIAYFRQLQTRTNIMALSLAVADLLVGLTVMPYSMMKAVYKCWFYGQFFCNLQFFLDYTLTNSSIIHLGCIAYDRYVAICDPLRYPQRVTNHTVVMMLLISWFGPALFSSPILVNFNLEWSRGIIEIISCPNECLFFVSTWLVSLVGVCPYVLSLLTMSYVYARIYVVARRQGHQISSVSLQVHAQQQQQQQQVEHTNFRQKSTAMKREHSAAKTLGSIIGFYLLSWLPFYMVVLFFPNFQNSSAAVRITTWIGYISSAINPVLYASLNRPFRSAFVALISCKVLSFSRARTMDLSGVK</sequence>
<dbReference type="SMART" id="SM01381">
    <property type="entry name" value="7TM_GPCR_Srsx"/>
    <property type="match status" value="1"/>
</dbReference>
<dbReference type="RefSeq" id="XP_032814078.1">
    <property type="nucleotide sequence ID" value="XM_032958187.1"/>
</dbReference>
<evidence type="ECO:0000313" key="12">
    <source>
        <dbReference type="EMBL" id="AZK36068.1"/>
    </source>
</evidence>
<dbReference type="SUPFAM" id="SSF81321">
    <property type="entry name" value="Family A G protein-coupled receptor-like"/>
    <property type="match status" value="1"/>
</dbReference>
<evidence type="ECO:0000256" key="2">
    <source>
        <dbReference type="ARBA" id="ARBA00022475"/>
    </source>
</evidence>
<evidence type="ECO:0000259" key="11">
    <source>
        <dbReference type="PROSITE" id="PS50262"/>
    </source>
</evidence>
<dbReference type="Pfam" id="PF00001">
    <property type="entry name" value="7tm_1"/>
    <property type="match status" value="1"/>
</dbReference>
<dbReference type="Gene3D" id="1.20.1070.10">
    <property type="entry name" value="Rhodopsin 7-helix transmembrane proteins"/>
    <property type="match status" value="1"/>
</dbReference>
<feature type="transmembrane region" description="Helical" evidence="10">
    <location>
        <begin position="71"/>
        <end position="89"/>
    </location>
</feature>
<evidence type="ECO:0000256" key="4">
    <source>
        <dbReference type="ARBA" id="ARBA00022989"/>
    </source>
</evidence>
<reference evidence="12" key="1">
    <citation type="submission" date="2018-03" db="EMBL/GenBank/DDBJ databases">
        <title>Spermine as a Male Sex Pheromone Detected by Two TAAR-like Receptors.</title>
        <authorList>
            <consortium name="Weiming Li"/>
            <person name="Scott A.M."/>
            <person name="Zhang Z."/>
            <person name="Jia L."/>
        </authorList>
    </citation>
    <scope>NUCLEOTIDE SEQUENCE</scope>
    <source>
        <strain evidence="12">T4</strain>
    </source>
</reference>
<keyword evidence="8 9" id="KW-0807">Transducer</keyword>
<keyword evidence="5 9" id="KW-0297">G-protein coupled receptor</keyword>
<keyword evidence="4 10" id="KW-1133">Transmembrane helix</keyword>
<dbReference type="InterPro" id="IPR000276">
    <property type="entry name" value="GPCR_Rhodpsn"/>
</dbReference>
<dbReference type="InterPro" id="IPR050569">
    <property type="entry name" value="TAAR"/>
</dbReference>
<dbReference type="PANTHER" id="PTHR24249:SF406">
    <property type="entry name" value="G-PROTEIN COUPLED RECEPTORS FAMILY 1 PROFILE DOMAIN-CONTAINING PROTEIN"/>
    <property type="match status" value="1"/>
</dbReference>
<evidence type="ECO:0000256" key="5">
    <source>
        <dbReference type="ARBA" id="ARBA00023040"/>
    </source>
</evidence>
<dbReference type="CDD" id="cd15055">
    <property type="entry name" value="7tmA_TAARs"/>
    <property type="match status" value="1"/>
</dbReference>
<comment type="similarity">
    <text evidence="9">Belongs to the G-protein coupled receptor 1 family.</text>
</comment>
<dbReference type="OrthoDB" id="5959645at2759"/>
<organism evidence="12">
    <name type="scientific">Petromyzon marinus</name>
    <name type="common">Sea lamprey</name>
    <dbReference type="NCBI Taxonomy" id="7757"/>
    <lineage>
        <taxon>Eukaryota</taxon>
        <taxon>Metazoa</taxon>
        <taxon>Chordata</taxon>
        <taxon>Craniata</taxon>
        <taxon>Vertebrata</taxon>
        <taxon>Cyclostomata</taxon>
        <taxon>Hyperoartia</taxon>
        <taxon>Petromyzontiformes</taxon>
        <taxon>Petromyzontidae</taxon>
        <taxon>Petromyzon</taxon>
    </lineage>
</organism>
<gene>
    <name evidence="14" type="primary">LOC116944532</name>
</gene>
<dbReference type="AlphaFoldDB" id="A0A678XJ98"/>
<feature type="transmembrane region" description="Helical" evidence="10">
    <location>
        <begin position="33"/>
        <end position="59"/>
    </location>
</feature>
<dbReference type="InterPro" id="IPR017452">
    <property type="entry name" value="GPCR_Rhodpsn_7TM"/>
</dbReference>
<dbReference type="KEGG" id="pmrn:116944532"/>
<dbReference type="PROSITE" id="PS00237">
    <property type="entry name" value="G_PROTEIN_RECEP_F1_1"/>
    <property type="match status" value="1"/>
</dbReference>
<dbReference type="GeneID" id="116944532"/>
<evidence type="ECO:0000256" key="10">
    <source>
        <dbReference type="SAM" id="Phobius"/>
    </source>
</evidence>
<keyword evidence="3 9" id="KW-0812">Transmembrane</keyword>
<keyword evidence="13" id="KW-1185">Reference proteome</keyword>
<evidence type="ECO:0000256" key="3">
    <source>
        <dbReference type="ARBA" id="ARBA00022692"/>
    </source>
</evidence>